<dbReference type="AlphaFoldDB" id="A0A0G4J0V9"/>
<evidence type="ECO:0000313" key="1">
    <source>
        <dbReference type="EMBL" id="CEP01190.1"/>
    </source>
</evidence>
<dbReference type="EMBL" id="CDSF01000111">
    <property type="protein sequence ID" value="CEP01190.1"/>
    <property type="molecule type" value="Genomic_DNA"/>
</dbReference>
<keyword evidence="2" id="KW-0496">Mitochondrion</keyword>
<proteinExistence type="predicted"/>
<organism evidence="1 3">
    <name type="scientific">Plasmodiophora brassicae</name>
    <name type="common">Clubroot disease agent</name>
    <dbReference type="NCBI Taxonomy" id="37360"/>
    <lineage>
        <taxon>Eukaryota</taxon>
        <taxon>Sar</taxon>
        <taxon>Rhizaria</taxon>
        <taxon>Endomyxa</taxon>
        <taxon>Phytomyxea</taxon>
        <taxon>Plasmodiophorida</taxon>
        <taxon>Plasmodiophoridae</taxon>
        <taxon>Plasmodiophora</taxon>
    </lineage>
</organism>
<evidence type="ECO:0000313" key="4">
    <source>
        <dbReference type="Proteomes" id="UP000290189"/>
    </source>
</evidence>
<geneLocation type="mitochondrion" evidence="2"/>
<dbReference type="Proteomes" id="UP000290189">
    <property type="component" value="Unassembled WGS sequence"/>
</dbReference>
<keyword evidence="3" id="KW-1185">Reference proteome</keyword>
<accession>A0A0G4J0V9</accession>
<dbReference type="EMBL" id="OVEO01000015">
    <property type="protein sequence ID" value="SPR00893.1"/>
    <property type="molecule type" value="Genomic_DNA"/>
</dbReference>
<gene>
    <name evidence="1" type="ORF">PBRA_008502</name>
    <name evidence="2" type="ORF">PLBR_LOCUS8108</name>
</gene>
<dbReference type="Proteomes" id="UP000039324">
    <property type="component" value="Unassembled WGS sequence"/>
</dbReference>
<evidence type="ECO:0000313" key="3">
    <source>
        <dbReference type="Proteomes" id="UP000039324"/>
    </source>
</evidence>
<reference evidence="2 4" key="2">
    <citation type="submission" date="2018-03" db="EMBL/GenBank/DDBJ databases">
        <authorList>
            <person name="Fogelqvist J."/>
        </authorList>
    </citation>
    <scope>NUCLEOTIDE SEQUENCE [LARGE SCALE GENOMIC DNA]</scope>
</reference>
<name>A0A0G4J0V9_PLABS</name>
<protein>
    <submittedName>
        <fullName evidence="1">Uncharacterized protein</fullName>
    </submittedName>
</protein>
<sequence>MAGDDGKAGGGGLFGPDRWATLETYFVRPFIQGLAWGIATNGAALLISTIWFKSAGIYVCASCGERERQRAAVAAPHP</sequence>
<reference evidence="1 3" key="1">
    <citation type="submission" date="2015-02" db="EMBL/GenBank/DDBJ databases">
        <authorList>
            <person name="Chooi Y.-H."/>
        </authorList>
    </citation>
    <scope>NUCLEOTIDE SEQUENCE [LARGE SCALE GENOMIC DNA]</scope>
    <source>
        <strain evidence="1">E3</strain>
    </source>
</reference>
<evidence type="ECO:0000313" key="2">
    <source>
        <dbReference type="EMBL" id="SPR00893.1"/>
    </source>
</evidence>